<sequence>MAGRDLRTPFGSDDRSIAADEAFTNRQAQWRAVTAGIAEHVRRLIRADFDVEDLEAPRRNVEVHALPQDRGRAEGS</sequence>
<reference evidence="1" key="1">
    <citation type="journal article" date="2014" name="Int. J. Syst. Evol. Microbiol.">
        <title>Complete genome sequence of Corynebacterium casei LMG S-19264T (=DSM 44701T), isolated from a smear-ripened cheese.</title>
        <authorList>
            <consortium name="US DOE Joint Genome Institute (JGI-PGF)"/>
            <person name="Walter F."/>
            <person name="Albersmeier A."/>
            <person name="Kalinowski J."/>
            <person name="Ruckert C."/>
        </authorList>
    </citation>
    <scope>NUCLEOTIDE SEQUENCE</scope>
    <source>
        <strain evidence="1">CGMCC 4.7110</strain>
    </source>
</reference>
<dbReference type="AlphaFoldDB" id="A0A917XC24"/>
<accession>A0A917XC24</accession>
<evidence type="ECO:0000313" key="2">
    <source>
        <dbReference type="Proteomes" id="UP000653411"/>
    </source>
</evidence>
<dbReference type="EMBL" id="BMML01000006">
    <property type="protein sequence ID" value="GGN06384.1"/>
    <property type="molecule type" value="Genomic_DNA"/>
</dbReference>
<gene>
    <name evidence="1" type="ORF">GCM10011578_030470</name>
</gene>
<organism evidence="1 2">
    <name type="scientific">Streptomyces fuscichromogenes</name>
    <dbReference type="NCBI Taxonomy" id="1324013"/>
    <lineage>
        <taxon>Bacteria</taxon>
        <taxon>Bacillati</taxon>
        <taxon>Actinomycetota</taxon>
        <taxon>Actinomycetes</taxon>
        <taxon>Kitasatosporales</taxon>
        <taxon>Streptomycetaceae</taxon>
        <taxon>Streptomyces</taxon>
    </lineage>
</organism>
<protein>
    <submittedName>
        <fullName evidence="1">Uncharacterized protein</fullName>
    </submittedName>
</protein>
<name>A0A917XC24_9ACTN</name>
<dbReference type="Proteomes" id="UP000653411">
    <property type="component" value="Unassembled WGS sequence"/>
</dbReference>
<evidence type="ECO:0000313" key="1">
    <source>
        <dbReference type="EMBL" id="GGN06384.1"/>
    </source>
</evidence>
<reference evidence="1" key="2">
    <citation type="submission" date="2020-09" db="EMBL/GenBank/DDBJ databases">
        <authorList>
            <person name="Sun Q."/>
            <person name="Zhou Y."/>
        </authorList>
    </citation>
    <scope>NUCLEOTIDE SEQUENCE</scope>
    <source>
        <strain evidence="1">CGMCC 4.7110</strain>
    </source>
</reference>
<keyword evidence="2" id="KW-1185">Reference proteome</keyword>
<comment type="caution">
    <text evidence="1">The sequence shown here is derived from an EMBL/GenBank/DDBJ whole genome shotgun (WGS) entry which is preliminary data.</text>
</comment>
<proteinExistence type="predicted"/>